<dbReference type="PANTHER" id="PTHR35092:SF1">
    <property type="entry name" value="CHLORINASE MJ1651"/>
    <property type="match status" value="1"/>
</dbReference>
<dbReference type="EMBL" id="CP159307">
    <property type="protein sequence ID" value="XCH33612.1"/>
    <property type="molecule type" value="Genomic_DNA"/>
</dbReference>
<dbReference type="SUPFAM" id="SSF101852">
    <property type="entry name" value="Bacterial fluorinating enzyme, C-terminal domain"/>
    <property type="match status" value="1"/>
</dbReference>
<evidence type="ECO:0000256" key="1">
    <source>
        <dbReference type="ARBA" id="ARBA00022691"/>
    </source>
</evidence>
<dbReference type="SUPFAM" id="SSF102522">
    <property type="entry name" value="Bacterial fluorinating enzyme, N-terminal domain"/>
    <property type="match status" value="1"/>
</dbReference>
<dbReference type="Pfam" id="PF01887">
    <property type="entry name" value="SAM_HAT_N"/>
    <property type="match status" value="1"/>
</dbReference>
<dbReference type="InterPro" id="IPR046469">
    <property type="entry name" value="SAM_HAT_N"/>
</dbReference>
<feature type="domain" description="S-adenosyl-l-methionine hydroxide adenosyltransferase C-terminal" evidence="4">
    <location>
        <begin position="191"/>
        <end position="270"/>
    </location>
</feature>
<dbReference type="InterPro" id="IPR046470">
    <property type="entry name" value="SAM_HAT_C"/>
</dbReference>
<proteinExistence type="inferred from homology"/>
<dbReference type="RefSeq" id="WP_353714835.1">
    <property type="nucleotide sequence ID" value="NZ_CP159307.1"/>
</dbReference>
<evidence type="ECO:0000313" key="5">
    <source>
        <dbReference type="EMBL" id="XCH33612.1"/>
    </source>
</evidence>
<feature type="domain" description="S-adenosyl-l-methionine hydroxide adenosyltransferase N-terminal" evidence="3">
    <location>
        <begin position="5"/>
        <end position="161"/>
    </location>
</feature>
<dbReference type="PIRSF" id="PIRSF006779">
    <property type="entry name" value="UCP006779"/>
    <property type="match status" value="1"/>
</dbReference>
<protein>
    <submittedName>
        <fullName evidence="5">SAM-dependent chlorinase/fluorinase</fullName>
    </submittedName>
</protein>
<name>A0AAU8GAV7_9CHLR</name>
<comment type="similarity">
    <text evidence="2">Belongs to the SAM hydrolase / SAM-dependent halogenase family.</text>
</comment>
<dbReference type="Pfam" id="PF20257">
    <property type="entry name" value="SAM_HAT_C"/>
    <property type="match status" value="1"/>
</dbReference>
<evidence type="ECO:0000256" key="2">
    <source>
        <dbReference type="ARBA" id="ARBA00024035"/>
    </source>
</evidence>
<keyword evidence="1" id="KW-0949">S-adenosyl-L-methionine</keyword>
<evidence type="ECO:0000259" key="4">
    <source>
        <dbReference type="Pfam" id="PF20257"/>
    </source>
</evidence>
<organism evidence="5">
    <name type="scientific">Dehalogenimonas sp. 4OHTPN</name>
    <dbReference type="NCBI Taxonomy" id="3166643"/>
    <lineage>
        <taxon>Bacteria</taxon>
        <taxon>Bacillati</taxon>
        <taxon>Chloroflexota</taxon>
        <taxon>Dehalococcoidia</taxon>
        <taxon>Dehalococcoidales</taxon>
        <taxon>Dehalococcoidaceae</taxon>
        <taxon>Dehalogenimonas</taxon>
    </lineage>
</organism>
<dbReference type="Gene3D" id="2.40.30.90">
    <property type="entry name" value="Bacterial fluorinating enzyme like"/>
    <property type="match status" value="1"/>
</dbReference>
<dbReference type="InterPro" id="IPR023228">
    <property type="entry name" value="SAM_OH_AdoTrfase_N_sf"/>
</dbReference>
<dbReference type="Gene3D" id="3.40.50.10790">
    <property type="entry name" value="S-adenosyl-l-methionine hydroxide adenosyltransferase, N-terminal"/>
    <property type="match status" value="1"/>
</dbReference>
<accession>A0AAU8GAV7</accession>
<gene>
    <name evidence="5" type="ORF">ABV300_01710</name>
</gene>
<evidence type="ECO:0000259" key="3">
    <source>
        <dbReference type="Pfam" id="PF01887"/>
    </source>
</evidence>
<sequence>MAAIITLTTDFGEAGGYTAALKGVILGIAPEAQIVDISHKIQPQNVFEAAFLLSTVYRCFPRSTVHLAVVDPGVGTSRKIIILRTPEGTFVGPDNGIFSYVARDYVSGPGETVSGLKRLALSGDAHAFEITNPRFFRQPVSPTFNGRDIMAPAAAMLAQGFQAPAFCQAINLIHMLDLPRPETGPDGNVTGHAVYFDGFGNIITDIKASDLPQTKAPRVEIGRHAIEGLVKTYADGGGLAALIGSSGYLEIAVRGGSAAALTGTRIGDTIKIRAGD</sequence>
<reference evidence="5" key="1">
    <citation type="submission" date="2024-06" db="EMBL/GenBank/DDBJ databases">
        <title>A Novel Isolate, Dehalogenimonas sp. Strain 4OHTPN, Dechlorinates Aromatic 4 Hydroxy chlorothalonil by a Novel Reductive Dehalogenase.</title>
        <authorList>
            <person name="Liu G."/>
        </authorList>
    </citation>
    <scope>NUCLEOTIDE SEQUENCE</scope>
    <source>
        <strain evidence="5">4OHTPN</strain>
    </source>
</reference>
<dbReference type="InterPro" id="IPR002747">
    <property type="entry name" value="SAM_OH_AdoTrfase"/>
</dbReference>
<dbReference type="PANTHER" id="PTHR35092">
    <property type="entry name" value="CHLORINASE MJ1651"/>
    <property type="match status" value="1"/>
</dbReference>
<dbReference type="InterPro" id="IPR023227">
    <property type="entry name" value="SAM_OH_AdoTrfase_C_sf"/>
</dbReference>
<dbReference type="AlphaFoldDB" id="A0AAU8GAV7"/>